<keyword evidence="6" id="KW-0539">Nucleus</keyword>
<dbReference type="GO" id="GO:0046872">
    <property type="term" value="F:metal ion binding"/>
    <property type="evidence" value="ECO:0007669"/>
    <property type="project" value="UniProtKB-KW"/>
</dbReference>
<proteinExistence type="predicted"/>
<dbReference type="Proteomes" id="UP001295740">
    <property type="component" value="Unassembled WGS sequence"/>
</dbReference>
<gene>
    <name evidence="8" type="ORF">KHLLAP_LOCUS2884</name>
</gene>
<dbReference type="InterPro" id="IPR052360">
    <property type="entry name" value="Transcr_Regulatory_Proteins"/>
</dbReference>
<reference evidence="8" key="1">
    <citation type="submission" date="2023-10" db="EMBL/GenBank/DDBJ databases">
        <authorList>
            <person name="Hackl T."/>
        </authorList>
    </citation>
    <scope>NUCLEOTIDE SEQUENCE</scope>
</reference>
<dbReference type="PANTHER" id="PTHR36206">
    <property type="entry name" value="ASPERCRYPTIN BIOSYNTHESIS CLUSTER-SPECIFIC TRANSCRIPTION REGULATOR ATNN-RELATED"/>
    <property type="match status" value="1"/>
</dbReference>
<feature type="compositionally biased region" description="Low complexity" evidence="7">
    <location>
        <begin position="40"/>
        <end position="52"/>
    </location>
</feature>
<evidence type="ECO:0000256" key="7">
    <source>
        <dbReference type="SAM" id="MobiDB-lite"/>
    </source>
</evidence>
<evidence type="ECO:0000256" key="3">
    <source>
        <dbReference type="ARBA" id="ARBA00023015"/>
    </source>
</evidence>
<keyword evidence="4" id="KW-0238">DNA-binding</keyword>
<evidence type="ECO:0000256" key="4">
    <source>
        <dbReference type="ARBA" id="ARBA00023125"/>
    </source>
</evidence>
<dbReference type="PANTHER" id="PTHR36206:SF16">
    <property type="entry name" value="TRANSCRIPTION FACTOR DOMAIN-CONTAINING PROTEIN-RELATED"/>
    <property type="match status" value="1"/>
</dbReference>
<evidence type="ECO:0000256" key="1">
    <source>
        <dbReference type="ARBA" id="ARBA00022723"/>
    </source>
</evidence>
<keyword evidence="2" id="KW-0862">Zinc</keyword>
<organism evidence="8 9">
    <name type="scientific">Anthostomella pinea</name>
    <dbReference type="NCBI Taxonomy" id="933095"/>
    <lineage>
        <taxon>Eukaryota</taxon>
        <taxon>Fungi</taxon>
        <taxon>Dikarya</taxon>
        <taxon>Ascomycota</taxon>
        <taxon>Pezizomycotina</taxon>
        <taxon>Sordariomycetes</taxon>
        <taxon>Xylariomycetidae</taxon>
        <taxon>Xylariales</taxon>
        <taxon>Xylariaceae</taxon>
        <taxon>Anthostomella</taxon>
    </lineage>
</organism>
<keyword evidence="3" id="KW-0805">Transcription regulation</keyword>
<evidence type="ECO:0000256" key="6">
    <source>
        <dbReference type="ARBA" id="ARBA00023242"/>
    </source>
</evidence>
<keyword evidence="9" id="KW-1185">Reference proteome</keyword>
<protein>
    <submittedName>
        <fullName evidence="8">Uu.00g098100.m01.CDS01</fullName>
    </submittedName>
</protein>
<sequence length="514" mass="57800">MATASGAAAGTRIAIAQVALLPQRPVSRFRASACPPLPPRSVRSSRCPSSGSETAAPSISRALSSRHSGTLLFQASAVEPAVLHAVLALSSAHQKESYEHNSSPADSSHSLCPRERFMLLEYTEAIQHLQPHFSSQSQSAVRVALATCAVFTSLEMFLRHYKTGIAHLHSGLKLLQFHTRYGMGDKETVVLKPSRGYIDDWIMEIFVKLHVQAALFGQSPASLYTGLPLFPYEPLPSRFHSSYQASLYLNRVLGGILHLQEQCCMQERQDGQPLSTDLYHSHRLLQAEHASWLEAYKWSKSSPDDRISIREAFAYRILRAYHTAAAIMISTCLSPTSETRFDAHADVFLRLLTQLVEMWKVTCKGPVWHDRIMAPLPPKIYWAVADKGWLPLLYYTALKCRNHRLRVHAIKLMGALPYREGIWNGALLIPIAREVVRIEERDFYDGTELDDDFHCGSVPEKRELCAQPLPEANRLNGVQIALPDHAMGKVTLKCRRRHEDGSWLFFLRVYDPVT</sequence>
<feature type="region of interest" description="Disordered" evidence="7">
    <location>
        <begin position="32"/>
        <end position="59"/>
    </location>
</feature>
<evidence type="ECO:0000256" key="5">
    <source>
        <dbReference type="ARBA" id="ARBA00023163"/>
    </source>
</evidence>
<evidence type="ECO:0000256" key="2">
    <source>
        <dbReference type="ARBA" id="ARBA00022833"/>
    </source>
</evidence>
<evidence type="ECO:0000313" key="8">
    <source>
        <dbReference type="EMBL" id="CAJ2502416.1"/>
    </source>
</evidence>
<dbReference type="GO" id="GO:0003677">
    <property type="term" value="F:DNA binding"/>
    <property type="evidence" value="ECO:0007669"/>
    <property type="project" value="UniProtKB-KW"/>
</dbReference>
<keyword evidence="5" id="KW-0804">Transcription</keyword>
<name>A0AAI8VCL7_9PEZI</name>
<evidence type="ECO:0000313" key="9">
    <source>
        <dbReference type="Proteomes" id="UP001295740"/>
    </source>
</evidence>
<keyword evidence="1" id="KW-0479">Metal-binding</keyword>
<dbReference type="AlphaFoldDB" id="A0AAI8VCL7"/>
<comment type="caution">
    <text evidence="8">The sequence shown here is derived from an EMBL/GenBank/DDBJ whole genome shotgun (WGS) entry which is preliminary data.</text>
</comment>
<dbReference type="EMBL" id="CAUWAG010000004">
    <property type="protein sequence ID" value="CAJ2502416.1"/>
    <property type="molecule type" value="Genomic_DNA"/>
</dbReference>
<accession>A0AAI8VCL7</accession>